<proteinExistence type="predicted"/>
<dbReference type="EMBL" id="DABUHV010000025">
    <property type="protein sequence ID" value="HAN4355410.1"/>
    <property type="molecule type" value="Genomic_DNA"/>
</dbReference>
<reference evidence="5 8" key="1">
    <citation type="submission" date="2016-10" db="EMBL/GenBank/DDBJ databases">
        <title>Whole genome sequences of antibiotic resistant commensal Escherichia coli from healthy Australian adults.</title>
        <authorList>
            <person name="Moran R.A."/>
            <person name="Anantham S."/>
            <person name="Nigro S.J."/>
            <person name="Holt K.E."/>
            <person name="Hall R.M."/>
        </authorList>
    </citation>
    <scope>NUCLEOTIDE SEQUENCE [LARGE SCALE GENOMIC DNA]</scope>
    <source>
        <strain evidence="5 8">2.3-R4</strain>
    </source>
</reference>
<evidence type="ECO:0000313" key="7">
    <source>
        <dbReference type="EMBL" id="RDA39761.1"/>
    </source>
</evidence>
<evidence type="ECO:0000313" key="9">
    <source>
        <dbReference type="Proteomes" id="UP000253687"/>
    </source>
</evidence>
<organism evidence="2">
    <name type="scientific">Escherichia coli</name>
    <dbReference type="NCBI Taxonomy" id="562"/>
    <lineage>
        <taxon>Bacteria</taxon>
        <taxon>Pseudomonadati</taxon>
        <taxon>Pseudomonadota</taxon>
        <taxon>Gammaproteobacteria</taxon>
        <taxon>Enterobacterales</taxon>
        <taxon>Enterobacteriaceae</taxon>
        <taxon>Escherichia</taxon>
    </lineage>
</organism>
<evidence type="ECO:0000313" key="5">
    <source>
        <dbReference type="EMBL" id="OOK25363.1"/>
    </source>
</evidence>
<evidence type="ECO:0000313" key="4">
    <source>
        <dbReference type="EMBL" id="MDK2697707.1"/>
    </source>
</evidence>
<dbReference type="AlphaFoldDB" id="A0A0D8W5P5"/>
<evidence type="ECO:0000313" key="1">
    <source>
        <dbReference type="EMBL" id="EFC9751708.1"/>
    </source>
</evidence>
<dbReference type="EMBL" id="QOGZ01000009">
    <property type="protein sequence ID" value="RDA39761.1"/>
    <property type="molecule type" value="Genomic_DNA"/>
</dbReference>
<reference evidence="1 10" key="4">
    <citation type="submission" date="2019-05" db="EMBL/GenBank/DDBJ databases">
        <authorList>
            <consortium name="NARMS: The National Antimicrobial Resistance Monitoring System"/>
        </authorList>
    </citation>
    <scope>NUCLEOTIDE SEQUENCE [LARGE SCALE GENOMIC DNA]</scope>
    <source>
        <strain evidence="1 10">CVM N18EC122</strain>
    </source>
</reference>
<dbReference type="EMBL" id="AASEBA010000051">
    <property type="protein sequence ID" value="EFC9751708.1"/>
    <property type="molecule type" value="Genomic_DNA"/>
</dbReference>
<evidence type="ECO:0000313" key="3">
    <source>
        <dbReference type="EMBL" id="HAN4355410.1"/>
    </source>
</evidence>
<reference evidence="2" key="2">
    <citation type="journal article" date="2018" name="Genome Biol.">
        <title>SKESA: strategic k-mer extension for scrupulous assemblies.</title>
        <authorList>
            <person name="Souvorov A."/>
            <person name="Agarwala R."/>
            <person name="Lipman D.J."/>
        </authorList>
    </citation>
    <scope>NUCLEOTIDE SEQUENCE [LARGE SCALE GENOMIC DNA]</scope>
    <source>
        <strain evidence="3">489-16</strain>
        <strain evidence="2">AMC_487</strain>
    </source>
</reference>
<evidence type="ECO:0000313" key="10">
    <source>
        <dbReference type="Proteomes" id="UP000532204"/>
    </source>
</evidence>
<name>A0A0D8W5P5_ECOLX</name>
<reference evidence="2" key="5">
    <citation type="submission" date="2020-03" db="EMBL/GenBank/DDBJ databases">
        <authorList>
            <consortium name="NCBI Pathogen Detection Project"/>
        </authorList>
    </citation>
    <scope>NUCLEOTIDE SEQUENCE</scope>
    <source>
        <strain evidence="3">489-16</strain>
        <strain evidence="2">AMC_487</strain>
    </source>
</reference>
<dbReference type="Proteomes" id="UP001223829">
    <property type="component" value="Unassembled WGS sequence"/>
</dbReference>
<sequence>MGFWDAIMGFGKLASNAAAETMKKANFNVWDKIKSSPVERINDFYNQNNTSEHNRPACRGLAIAALCFRGDWSGERLWREDQEAANWLKNFRIKISLDTCDSADELRKIIDRLTELN</sequence>
<dbReference type="Proteomes" id="UP000663166">
    <property type="component" value="Chromosome"/>
</dbReference>
<dbReference type="RefSeq" id="WP_000508154.1">
    <property type="nucleotide sequence ID" value="NZ_CAJZON010000078.1"/>
</dbReference>
<accession>A0A0D8W5P5</accession>
<evidence type="ECO:0000313" key="6">
    <source>
        <dbReference type="EMBL" id="QRZ99014.1"/>
    </source>
</evidence>
<reference evidence="4" key="7">
    <citation type="submission" date="2023-05" db="EMBL/GenBank/DDBJ databases">
        <title>Efficient inhibition of multidrug-resistant Escherichia coli by a new antibiotic combination.</title>
        <authorList>
            <person name="Lin T."/>
        </authorList>
    </citation>
    <scope>NUCLEOTIDE SEQUENCE</scope>
    <source>
        <strain evidence="4">YmmD45</strain>
    </source>
</reference>
<gene>
    <name evidence="5" type="ORF">BMT91_20540</name>
    <name evidence="7" type="ORF">DTL43_10765</name>
    <name evidence="1" type="ORF">E6D34_21095</name>
    <name evidence="2" type="ORF">HJQ60_003177</name>
    <name evidence="3" type="ORF">IFC14_003909</name>
    <name evidence="6" type="ORF">JNP96_08640</name>
    <name evidence="4" type="ORF">QO046_25945</name>
</gene>
<dbReference type="Proteomes" id="UP000188855">
    <property type="component" value="Unassembled WGS sequence"/>
</dbReference>
<reference evidence="7 9" key="3">
    <citation type="submission" date="2018-07" db="EMBL/GenBank/DDBJ databases">
        <title>Whole Genome Sequence Analysis of Avian Pathogenic E. coli - An Australian Perspective.</title>
        <authorList>
            <person name="Cummins M.L."/>
            <person name="Reid C.J."/>
            <person name="Roy Chowdhury P."/>
            <person name="Bushell R."/>
            <person name="Esbert N."/>
            <person name="Tivendale K.A."/>
            <person name="Noormohammadi A.H."/>
            <person name="Islam S."/>
            <person name="Marenda M.S."/>
            <person name="Browning G.F."/>
            <person name="Markham P.F."/>
            <person name="Djordjevic S.P."/>
        </authorList>
    </citation>
    <scope>NUCLEOTIDE SEQUENCE [LARGE SCALE GENOMIC DNA]</scope>
    <source>
        <strain evidence="7 9">AVC211</strain>
    </source>
</reference>
<evidence type="ECO:0000313" key="2">
    <source>
        <dbReference type="EMBL" id="HAI5333170.1"/>
    </source>
</evidence>
<dbReference type="EMBL" id="MPAF01000046">
    <property type="protein sequence ID" value="OOK25363.1"/>
    <property type="molecule type" value="Genomic_DNA"/>
</dbReference>
<dbReference type="EMBL" id="JASMQD010000001">
    <property type="protein sequence ID" value="MDK2697707.1"/>
    <property type="molecule type" value="Genomic_DNA"/>
</dbReference>
<protein>
    <submittedName>
        <fullName evidence="2">Uncharacterized protein</fullName>
    </submittedName>
</protein>
<dbReference type="EMBL" id="CP070393">
    <property type="protein sequence ID" value="QRZ99014.1"/>
    <property type="molecule type" value="Genomic_DNA"/>
</dbReference>
<dbReference type="EMBL" id="DABERK010000018">
    <property type="protein sequence ID" value="HAI5333170.1"/>
    <property type="molecule type" value="Genomic_DNA"/>
</dbReference>
<reference evidence="6" key="6">
    <citation type="submission" date="2021-02" db="EMBL/GenBank/DDBJ databases">
        <title>Co-localization of colistin and carbapenem -resistance genes on a novel transferable IncHI2 plasmid in Escherichia coli from chicken-origin.</title>
        <authorList>
            <person name="Hoffmann M."/>
            <person name="Balkey M."/>
            <person name="Ronco T."/>
            <person name="Hendriksen R.S."/>
        </authorList>
    </citation>
    <scope>NUCLEOTIDE SEQUENCE</scope>
    <source>
        <strain evidence="6">CFSAN083829</strain>
    </source>
</reference>
<dbReference type="Proteomes" id="UP000532204">
    <property type="component" value="Unassembled WGS sequence"/>
</dbReference>
<dbReference type="Proteomes" id="UP000253687">
    <property type="component" value="Unassembled WGS sequence"/>
</dbReference>
<evidence type="ECO:0000313" key="8">
    <source>
        <dbReference type="Proteomes" id="UP000188855"/>
    </source>
</evidence>
<dbReference type="Proteomes" id="UP000845800">
    <property type="component" value="Unassembled WGS sequence"/>
</dbReference>
<dbReference type="Proteomes" id="UP000859822">
    <property type="component" value="Unassembled WGS sequence"/>
</dbReference>